<keyword evidence="2" id="KW-1185">Reference proteome</keyword>
<protein>
    <submittedName>
        <fullName evidence="1">Uncharacterized protein</fullName>
    </submittedName>
</protein>
<reference evidence="1 2" key="1">
    <citation type="journal article" date="2016" name="Virus Genes">
        <title>Genomic characterization of Salmonella bacteriophages isolated from India.</title>
        <authorList>
            <person name="Karpe Y.A."/>
            <person name="Kanade G.D."/>
            <person name="Pingale K.D."/>
            <person name="Arankalle V.A."/>
            <person name="Banerjee K."/>
        </authorList>
    </citation>
    <scope>NUCLEOTIDE SEQUENCE [LARGE SCALE GENOMIC DNA]</scope>
</reference>
<dbReference type="Proteomes" id="UP000201337">
    <property type="component" value="Segment"/>
</dbReference>
<dbReference type="KEGG" id="vg:26683873"/>
<dbReference type="EMBL" id="KR296692">
    <property type="protein sequence ID" value="AKJ73765.1"/>
    <property type="molecule type" value="Genomic_DNA"/>
</dbReference>
<dbReference type="OrthoDB" id="22727at10239"/>
<proteinExistence type="predicted"/>
<accession>A0A0N7CFP0</accession>
<organism evidence="1 2">
    <name type="scientific">Salmonella phage 38</name>
    <dbReference type="NCBI Taxonomy" id="1654891"/>
    <lineage>
        <taxon>Viruses</taxon>
        <taxon>Duplodnaviria</taxon>
        <taxon>Heunggongvirae</taxon>
        <taxon>Uroviricota</taxon>
        <taxon>Caudoviricetes</taxon>
        <taxon>Pantevenvirales</taxon>
        <taxon>Ackermannviridae</taxon>
        <taxon>Cvivirinae</taxon>
        <taxon>Kuttervirus</taxon>
        <taxon>Kuttervirus kv38</taxon>
    </lineage>
</organism>
<name>A0A0N7CFP0_9CAUD</name>
<dbReference type="GeneID" id="26683873"/>
<sequence>MKGFQDFLLKEAKVDHRRLGQQGMYDITDVGRPNKGDLIDYYDRNGDKHQGKVKSVNAQNIMTLTNTSTGETVKLTLIKP</sequence>
<dbReference type="RefSeq" id="YP_009220907.1">
    <property type="nucleotide sequence ID" value="NC_029042.1"/>
</dbReference>
<gene>
    <name evidence="1" type="ORF">SP38_163</name>
</gene>
<evidence type="ECO:0000313" key="2">
    <source>
        <dbReference type="Proteomes" id="UP000201337"/>
    </source>
</evidence>
<evidence type="ECO:0000313" key="1">
    <source>
        <dbReference type="EMBL" id="AKJ73765.1"/>
    </source>
</evidence>